<accession>A0A495VWG8</accession>
<organism evidence="1 2">
    <name type="scientific">Saccharothrix australiensis</name>
    <dbReference type="NCBI Taxonomy" id="2072"/>
    <lineage>
        <taxon>Bacteria</taxon>
        <taxon>Bacillati</taxon>
        <taxon>Actinomycetota</taxon>
        <taxon>Actinomycetes</taxon>
        <taxon>Pseudonocardiales</taxon>
        <taxon>Pseudonocardiaceae</taxon>
        <taxon>Saccharothrix</taxon>
    </lineage>
</organism>
<dbReference type="Proteomes" id="UP000282084">
    <property type="component" value="Unassembled WGS sequence"/>
</dbReference>
<name>A0A495VWG8_9PSEU</name>
<keyword evidence="2" id="KW-1185">Reference proteome</keyword>
<comment type="caution">
    <text evidence="1">The sequence shown here is derived from an EMBL/GenBank/DDBJ whole genome shotgun (WGS) entry which is preliminary data.</text>
</comment>
<proteinExistence type="predicted"/>
<reference evidence="1 2" key="1">
    <citation type="submission" date="2018-10" db="EMBL/GenBank/DDBJ databases">
        <title>Sequencing the genomes of 1000 actinobacteria strains.</title>
        <authorList>
            <person name="Klenk H.-P."/>
        </authorList>
    </citation>
    <scope>NUCLEOTIDE SEQUENCE [LARGE SCALE GENOMIC DNA]</scope>
    <source>
        <strain evidence="1 2">DSM 43800</strain>
    </source>
</reference>
<protein>
    <recommendedName>
        <fullName evidence="3">CYTH domain-containing protein</fullName>
    </recommendedName>
</protein>
<dbReference type="EMBL" id="RBXO01000001">
    <property type="protein sequence ID" value="RKT53589.1"/>
    <property type="molecule type" value="Genomic_DNA"/>
</dbReference>
<dbReference type="AlphaFoldDB" id="A0A495VWG8"/>
<sequence length="141" mass="15288">MRYTEVEQKYTLPDADALNVRLVELGSTAGEPSRRVDAYYNHPAKDLGPERVVGAGWFGSWSVTLSAVLAGLPANLTGDGSNATIRPPADAAFAMHGDTMRTRMGRLATAGRCQWQAGQCHCQRTGECSRTSICCRPCRIE</sequence>
<evidence type="ECO:0008006" key="3">
    <source>
        <dbReference type="Google" id="ProtNLM"/>
    </source>
</evidence>
<evidence type="ECO:0000313" key="1">
    <source>
        <dbReference type="EMBL" id="RKT53589.1"/>
    </source>
</evidence>
<gene>
    <name evidence="1" type="ORF">C8E97_2159</name>
</gene>
<evidence type="ECO:0000313" key="2">
    <source>
        <dbReference type="Proteomes" id="UP000282084"/>
    </source>
</evidence>